<dbReference type="CTD" id="29074"/>
<protein>
    <recommendedName>
        <fullName evidence="6">Large ribosomal subunit protein uL18m</fullName>
    </recommendedName>
    <alternativeName>
        <fullName evidence="7">39S ribosomal protein L18, mitochondrial</fullName>
    </alternativeName>
</protein>
<evidence type="ECO:0000256" key="5">
    <source>
        <dbReference type="ARBA" id="ARBA00023274"/>
    </source>
</evidence>
<evidence type="ECO:0000313" key="8">
    <source>
        <dbReference type="Proteomes" id="UP000694866"/>
    </source>
</evidence>
<dbReference type="GO" id="GO:0006412">
    <property type="term" value="P:translation"/>
    <property type="evidence" value="ECO:0007669"/>
    <property type="project" value="InterPro"/>
</dbReference>
<dbReference type="InterPro" id="IPR036967">
    <property type="entry name" value="Ribosomal_uS11_sf"/>
</dbReference>
<dbReference type="AlphaFoldDB" id="A0A9R1UBC7"/>
<comment type="subcellular location">
    <subcellularLocation>
        <location evidence="1">Mitochondrion</location>
    </subcellularLocation>
</comment>
<evidence type="ECO:0000256" key="1">
    <source>
        <dbReference type="ARBA" id="ARBA00004173"/>
    </source>
</evidence>
<dbReference type="InterPro" id="IPR057268">
    <property type="entry name" value="Ribosomal_L18"/>
</dbReference>
<organism evidence="8 9">
    <name type="scientific">Fopius arisanus</name>
    <dbReference type="NCBI Taxonomy" id="64838"/>
    <lineage>
        <taxon>Eukaryota</taxon>
        <taxon>Metazoa</taxon>
        <taxon>Ecdysozoa</taxon>
        <taxon>Arthropoda</taxon>
        <taxon>Hexapoda</taxon>
        <taxon>Insecta</taxon>
        <taxon>Pterygota</taxon>
        <taxon>Neoptera</taxon>
        <taxon>Endopterygota</taxon>
        <taxon>Hymenoptera</taxon>
        <taxon>Apocrita</taxon>
        <taxon>Ichneumonoidea</taxon>
        <taxon>Braconidae</taxon>
        <taxon>Opiinae</taxon>
        <taxon>Fopius</taxon>
    </lineage>
</organism>
<proteinExistence type="inferred from homology"/>
<comment type="similarity">
    <text evidence="2">Belongs to the universal ribosomal protein uL18 family.</text>
</comment>
<keyword evidence="5" id="KW-0687">Ribonucleoprotein</keyword>
<keyword evidence="8" id="KW-1185">Reference proteome</keyword>
<evidence type="ECO:0000256" key="2">
    <source>
        <dbReference type="ARBA" id="ARBA00007116"/>
    </source>
</evidence>
<dbReference type="GO" id="GO:0003735">
    <property type="term" value="F:structural constituent of ribosome"/>
    <property type="evidence" value="ECO:0007669"/>
    <property type="project" value="InterPro"/>
</dbReference>
<dbReference type="GO" id="GO:0008097">
    <property type="term" value="F:5S rRNA binding"/>
    <property type="evidence" value="ECO:0007669"/>
    <property type="project" value="TreeGrafter"/>
</dbReference>
<dbReference type="PANTHER" id="PTHR12899">
    <property type="entry name" value="39S RIBOSOMAL PROTEIN L18, MITOCHONDRIAL"/>
    <property type="match status" value="1"/>
</dbReference>
<evidence type="ECO:0000256" key="3">
    <source>
        <dbReference type="ARBA" id="ARBA00022980"/>
    </source>
</evidence>
<gene>
    <name evidence="9" type="primary">mRpL18</name>
</gene>
<sequence>MSILTRKLGFLNSSRVGLNAISSNAALVDNCTEVSNRNPRNLEMLRIARKPTGYHLERVTRQFWHQLVITRGVRHLEVHVEHIENGPVITASTKEWSLKKCLYSYNDSSAYMNMGRVLAERCLESGIFAVHVSPHLPKGGKVDLLLSKLKEGGVDLVEPKVYKKSQPWDLDRPEKPWDVMEP</sequence>
<evidence type="ECO:0000313" key="9">
    <source>
        <dbReference type="RefSeq" id="XP_011314213.1"/>
    </source>
</evidence>
<dbReference type="RefSeq" id="XP_011314213.1">
    <property type="nucleotide sequence ID" value="XM_011315911.1"/>
</dbReference>
<dbReference type="GeneID" id="105273460"/>
<dbReference type="PANTHER" id="PTHR12899:SF3">
    <property type="entry name" value="LARGE RIBOSOMAL SUBUNIT PROTEIN UL18M"/>
    <property type="match status" value="1"/>
</dbReference>
<evidence type="ECO:0000256" key="4">
    <source>
        <dbReference type="ARBA" id="ARBA00023128"/>
    </source>
</evidence>
<keyword evidence="3 9" id="KW-0689">Ribosomal protein</keyword>
<name>A0A9R1UBC7_9HYME</name>
<dbReference type="CDD" id="cd00432">
    <property type="entry name" value="Ribosomal_L18_L5e"/>
    <property type="match status" value="1"/>
</dbReference>
<dbReference type="Proteomes" id="UP000694866">
    <property type="component" value="Unplaced"/>
</dbReference>
<dbReference type="FunFam" id="3.30.420.80:FF:000005">
    <property type="entry name" value="39S ribosomal protein L18, mitochondrial"/>
    <property type="match status" value="1"/>
</dbReference>
<dbReference type="GO" id="GO:0005743">
    <property type="term" value="C:mitochondrial inner membrane"/>
    <property type="evidence" value="ECO:0007669"/>
    <property type="project" value="UniProtKB-ARBA"/>
</dbReference>
<dbReference type="InterPro" id="IPR005484">
    <property type="entry name" value="Ribosomal_uL18_bac/plant/anim"/>
</dbReference>
<evidence type="ECO:0000256" key="7">
    <source>
        <dbReference type="ARBA" id="ARBA00082661"/>
    </source>
</evidence>
<accession>A0A9R1UBC7</accession>
<evidence type="ECO:0000256" key="6">
    <source>
        <dbReference type="ARBA" id="ARBA00069051"/>
    </source>
</evidence>
<dbReference type="KEGG" id="fas:105273460"/>
<dbReference type="OrthoDB" id="1932324at2759"/>
<dbReference type="GO" id="GO:0005840">
    <property type="term" value="C:ribosome"/>
    <property type="evidence" value="ECO:0007669"/>
    <property type="project" value="UniProtKB-KW"/>
</dbReference>
<dbReference type="Gene3D" id="3.30.420.80">
    <property type="entry name" value="Ribosomal protein S11"/>
    <property type="match status" value="1"/>
</dbReference>
<dbReference type="SUPFAM" id="SSF53137">
    <property type="entry name" value="Translational machinery components"/>
    <property type="match status" value="1"/>
</dbReference>
<keyword evidence="4" id="KW-0496">Mitochondrion</keyword>
<dbReference type="GO" id="GO:1990904">
    <property type="term" value="C:ribonucleoprotein complex"/>
    <property type="evidence" value="ECO:0007669"/>
    <property type="project" value="UniProtKB-KW"/>
</dbReference>
<reference evidence="9" key="1">
    <citation type="submission" date="2025-08" db="UniProtKB">
        <authorList>
            <consortium name="RefSeq"/>
        </authorList>
    </citation>
    <scope>IDENTIFICATION</scope>
    <source>
        <strain evidence="9">USDA-PBARC FA_bdor</strain>
        <tissue evidence="9">Whole organism</tissue>
    </source>
</reference>